<dbReference type="RefSeq" id="WP_273741875.1">
    <property type="nucleotide sequence ID" value="NZ_JAQIVI010000694.1"/>
</dbReference>
<keyword evidence="1" id="KW-0378">Hydrolase</keyword>
<dbReference type="AlphaFoldDB" id="A0ABD5SXA6"/>
<name>A0ABD5SXA6_9EURY</name>
<gene>
    <name evidence="1" type="ORF">ACFQE6_30425</name>
</gene>
<organism evidence="1 2">
    <name type="scientific">Natrinema soli</name>
    <dbReference type="NCBI Taxonomy" id="1930624"/>
    <lineage>
        <taxon>Archaea</taxon>
        <taxon>Methanobacteriati</taxon>
        <taxon>Methanobacteriota</taxon>
        <taxon>Stenosarchaea group</taxon>
        <taxon>Halobacteria</taxon>
        <taxon>Halobacteriales</taxon>
        <taxon>Natrialbaceae</taxon>
        <taxon>Natrinema</taxon>
    </lineage>
</organism>
<accession>A0ABD5SXA6</accession>
<evidence type="ECO:0000313" key="2">
    <source>
        <dbReference type="Proteomes" id="UP001596383"/>
    </source>
</evidence>
<dbReference type="Proteomes" id="UP001596383">
    <property type="component" value="Unassembled WGS sequence"/>
</dbReference>
<dbReference type="Pfam" id="PF04307">
    <property type="entry name" value="YdjM"/>
    <property type="match status" value="1"/>
</dbReference>
<proteinExistence type="predicted"/>
<comment type="caution">
    <text evidence="1">The sequence shown here is derived from an EMBL/GenBank/DDBJ whole genome shotgun (WGS) entry which is preliminary data.</text>
</comment>
<dbReference type="GO" id="GO:0016787">
    <property type="term" value="F:hydrolase activity"/>
    <property type="evidence" value="ECO:0007669"/>
    <property type="project" value="UniProtKB-KW"/>
</dbReference>
<dbReference type="EMBL" id="JBHSWV010000694">
    <property type="protein sequence ID" value="MFC6769184.1"/>
    <property type="molecule type" value="Genomic_DNA"/>
</dbReference>
<dbReference type="InterPro" id="IPR007404">
    <property type="entry name" value="YdjM-like"/>
</dbReference>
<protein>
    <submittedName>
        <fullName evidence="1">Metal-dependent hydrolase</fullName>
    </submittedName>
</protein>
<evidence type="ECO:0000313" key="1">
    <source>
        <dbReference type="EMBL" id="MFC6769184.1"/>
    </source>
</evidence>
<sequence length="185" mass="20216">MWPWGHLAVAYLVYTVYSHRHDARPPRAVPVIALAIGSQFPDLIDKPFAWSFEILPGGRTFAHSVFVAALLLPAAYSLACRVGRPEIGTAFAIGHVSHLLADVPPSAIRSGDVSATTFLFWPVLEPPAYDPVDGILAGFLRYSMGWFEWVQFGLVLVALVVWYRDGTPGLGSIRRGLERAAETAS</sequence>
<keyword evidence="2" id="KW-1185">Reference proteome</keyword>
<reference evidence="1 2" key="1">
    <citation type="journal article" date="2019" name="Int. J. Syst. Evol. Microbiol.">
        <title>The Global Catalogue of Microorganisms (GCM) 10K type strain sequencing project: providing services to taxonomists for standard genome sequencing and annotation.</title>
        <authorList>
            <consortium name="The Broad Institute Genomics Platform"/>
            <consortium name="The Broad Institute Genome Sequencing Center for Infectious Disease"/>
            <person name="Wu L."/>
            <person name="Ma J."/>
        </authorList>
    </citation>
    <scope>NUCLEOTIDE SEQUENCE [LARGE SCALE GENOMIC DNA]</scope>
    <source>
        <strain evidence="1 2">LMG 29247</strain>
    </source>
</reference>